<feature type="region of interest" description="Disordered" evidence="1">
    <location>
        <begin position="1"/>
        <end position="30"/>
    </location>
</feature>
<gene>
    <name evidence="2" type="ORF">B0T14DRAFT_500464</name>
</gene>
<dbReference type="AlphaFoldDB" id="A0AA39U594"/>
<accession>A0AA39U594</accession>
<protein>
    <recommendedName>
        <fullName evidence="4">RNase H type-1 domain-containing protein</fullName>
    </recommendedName>
</protein>
<evidence type="ECO:0000313" key="2">
    <source>
        <dbReference type="EMBL" id="KAK0611339.1"/>
    </source>
</evidence>
<name>A0AA39U594_9PEZI</name>
<evidence type="ECO:0000313" key="3">
    <source>
        <dbReference type="Proteomes" id="UP001175000"/>
    </source>
</evidence>
<evidence type="ECO:0008006" key="4">
    <source>
        <dbReference type="Google" id="ProtNLM"/>
    </source>
</evidence>
<dbReference type="Gene3D" id="3.30.420.10">
    <property type="entry name" value="Ribonuclease H-like superfamily/Ribonuclease H"/>
    <property type="match status" value="1"/>
</dbReference>
<proteinExistence type="predicted"/>
<reference evidence="2" key="1">
    <citation type="submission" date="2023-06" db="EMBL/GenBank/DDBJ databases">
        <title>Genome-scale phylogeny and comparative genomics of the fungal order Sordariales.</title>
        <authorList>
            <consortium name="Lawrence Berkeley National Laboratory"/>
            <person name="Hensen N."/>
            <person name="Bonometti L."/>
            <person name="Westerberg I."/>
            <person name="Brannstrom I.O."/>
            <person name="Guillou S."/>
            <person name="Cros-Aarteil S."/>
            <person name="Calhoun S."/>
            <person name="Haridas S."/>
            <person name="Kuo A."/>
            <person name="Mondo S."/>
            <person name="Pangilinan J."/>
            <person name="Riley R."/>
            <person name="Labutti K."/>
            <person name="Andreopoulos B."/>
            <person name="Lipzen A."/>
            <person name="Chen C."/>
            <person name="Yanf M."/>
            <person name="Daum C."/>
            <person name="Ng V."/>
            <person name="Clum A."/>
            <person name="Steindorff A."/>
            <person name="Ohm R."/>
            <person name="Martin F."/>
            <person name="Silar P."/>
            <person name="Natvig D."/>
            <person name="Lalanne C."/>
            <person name="Gautier V."/>
            <person name="Ament-Velasquez S.L."/>
            <person name="Kruys A."/>
            <person name="Hutchinson M.I."/>
            <person name="Powell A.J."/>
            <person name="Barry K."/>
            <person name="Miller A.N."/>
            <person name="Grigoriev I.V."/>
            <person name="Debuchy R."/>
            <person name="Gladieux P."/>
            <person name="Thoren M.H."/>
            <person name="Johannesson H."/>
        </authorList>
    </citation>
    <scope>NUCLEOTIDE SEQUENCE</scope>
    <source>
        <strain evidence="2">CBS 606.72</strain>
    </source>
</reference>
<keyword evidence="3" id="KW-1185">Reference proteome</keyword>
<sequence>METYDKSEDEDNPRRVLDVTGDFTQGNADPPVTFNLRNRPSTIPVAAIRPVPDPELVRRVEAAMGNGENNAWAGTIFGEPYQGPGHVFCPRSVNTAYPGVEFERYVLRRRRVPQNGGLKTMKLLISGRCVDKGKPNARGGWAVVYKPGPNSVVTGVLERLSIDGQPYMPSDNWAELRPAVAALECRLWYIEGWERIVVSTSSDYVANGAAMWIQT</sequence>
<dbReference type="EMBL" id="JAULSU010000007">
    <property type="protein sequence ID" value="KAK0611339.1"/>
    <property type="molecule type" value="Genomic_DNA"/>
</dbReference>
<organism evidence="2 3">
    <name type="scientific">Immersiella caudata</name>
    <dbReference type="NCBI Taxonomy" id="314043"/>
    <lineage>
        <taxon>Eukaryota</taxon>
        <taxon>Fungi</taxon>
        <taxon>Dikarya</taxon>
        <taxon>Ascomycota</taxon>
        <taxon>Pezizomycotina</taxon>
        <taxon>Sordariomycetes</taxon>
        <taxon>Sordariomycetidae</taxon>
        <taxon>Sordariales</taxon>
        <taxon>Lasiosphaeriaceae</taxon>
        <taxon>Immersiella</taxon>
    </lineage>
</organism>
<comment type="caution">
    <text evidence="2">The sequence shown here is derived from an EMBL/GenBank/DDBJ whole genome shotgun (WGS) entry which is preliminary data.</text>
</comment>
<dbReference type="Proteomes" id="UP001175000">
    <property type="component" value="Unassembled WGS sequence"/>
</dbReference>
<evidence type="ECO:0000256" key="1">
    <source>
        <dbReference type="SAM" id="MobiDB-lite"/>
    </source>
</evidence>
<dbReference type="InterPro" id="IPR036397">
    <property type="entry name" value="RNaseH_sf"/>
</dbReference>
<dbReference type="GO" id="GO:0003676">
    <property type="term" value="F:nucleic acid binding"/>
    <property type="evidence" value="ECO:0007669"/>
    <property type="project" value="InterPro"/>
</dbReference>
<feature type="compositionally biased region" description="Basic and acidic residues" evidence="1">
    <location>
        <begin position="1"/>
        <end position="17"/>
    </location>
</feature>